<dbReference type="Pfam" id="PF00795">
    <property type="entry name" value="CN_hydrolase"/>
    <property type="match status" value="1"/>
</dbReference>
<feature type="domain" description="CN hydrolase" evidence="3">
    <location>
        <begin position="2"/>
        <end position="248"/>
    </location>
</feature>
<dbReference type="InterPro" id="IPR036526">
    <property type="entry name" value="C-N_Hydrolase_sf"/>
</dbReference>
<dbReference type="SUPFAM" id="SSF56317">
    <property type="entry name" value="Carbon-nitrogen hydrolase"/>
    <property type="match status" value="1"/>
</dbReference>
<dbReference type="Gene3D" id="3.60.110.10">
    <property type="entry name" value="Carbon-nitrogen hydrolase"/>
    <property type="match status" value="1"/>
</dbReference>
<dbReference type="InterPro" id="IPR003010">
    <property type="entry name" value="C-N_Hydrolase"/>
</dbReference>
<dbReference type="PANTHER" id="PTHR23088">
    <property type="entry name" value="NITRILASE-RELATED"/>
    <property type="match status" value="1"/>
</dbReference>
<evidence type="ECO:0000256" key="2">
    <source>
        <dbReference type="ARBA" id="ARBA00022801"/>
    </source>
</evidence>
<name>A0A1E5E538_9VIBR</name>
<accession>A0A1E5E538</accession>
<dbReference type="GO" id="GO:0016811">
    <property type="term" value="F:hydrolase activity, acting on carbon-nitrogen (but not peptide) bonds, in linear amides"/>
    <property type="evidence" value="ECO:0007669"/>
    <property type="project" value="InterPro"/>
</dbReference>
<dbReference type="RefSeq" id="WP_017026438.1">
    <property type="nucleotide sequence ID" value="NZ_AJYK02000020.1"/>
</dbReference>
<sequence>MSKVGLIQMTSGADPEDNLAYIEQQLGAMQGKGVDWVILPENAIIFGKRSDYHQHAEILNQGRLQSALAEMARRFQVWLVVGSFPIKNGDNVTTTCLVFSDQGQLCADYDKLHMFDVEVSDSHKSYRESDTFLAGNRVVVADTPLAKIGLSICYDVRFPALFSQLRQLGADIITVPAAFTYVTGEAHWETLLRSRAIETQCWIVAVGQTGTHPCGRQTWGHSMVIDPWGRIIDSLSETAGHLIVTIDTNINREIRVKMPVMQHARFSSQLKS</sequence>
<dbReference type="OrthoDB" id="9811121at2"/>
<dbReference type="Proteomes" id="UP000094070">
    <property type="component" value="Unassembled WGS sequence"/>
</dbReference>
<evidence type="ECO:0000313" key="5">
    <source>
        <dbReference type="Proteomes" id="UP000094070"/>
    </source>
</evidence>
<proteinExistence type="inferred from homology"/>
<dbReference type="AlphaFoldDB" id="A0A1E5E538"/>
<keyword evidence="5" id="KW-1185">Reference proteome</keyword>
<comment type="similarity">
    <text evidence="1">Belongs to the carbon-nitrogen hydrolase superfamily. NIT1/NIT2 family.</text>
</comment>
<protein>
    <submittedName>
        <fullName evidence="4">Amidohydrolase</fullName>
    </submittedName>
</protein>
<evidence type="ECO:0000259" key="3">
    <source>
        <dbReference type="PROSITE" id="PS50263"/>
    </source>
</evidence>
<dbReference type="STRING" id="1188252.A1QC_05340"/>
<keyword evidence="2 4" id="KW-0378">Hydrolase</keyword>
<dbReference type="InterPro" id="IPR001110">
    <property type="entry name" value="UPF0012_CS"/>
</dbReference>
<gene>
    <name evidence="4" type="ORF">A1QC_05340</name>
</gene>
<dbReference type="EMBL" id="AJYK02000020">
    <property type="protein sequence ID" value="OEF28457.1"/>
    <property type="molecule type" value="Genomic_DNA"/>
</dbReference>
<dbReference type="eggNOG" id="COG0388">
    <property type="taxonomic scope" value="Bacteria"/>
</dbReference>
<evidence type="ECO:0000256" key="1">
    <source>
        <dbReference type="ARBA" id="ARBA00010613"/>
    </source>
</evidence>
<dbReference type="PANTHER" id="PTHR23088:SF27">
    <property type="entry name" value="DEAMINATED GLUTATHIONE AMIDASE"/>
    <property type="match status" value="1"/>
</dbReference>
<reference evidence="4 5" key="1">
    <citation type="journal article" date="2012" name="Science">
        <title>Ecological populations of bacteria act as socially cohesive units of antibiotic production and resistance.</title>
        <authorList>
            <person name="Cordero O.X."/>
            <person name="Wildschutte H."/>
            <person name="Kirkup B."/>
            <person name="Proehl S."/>
            <person name="Ngo L."/>
            <person name="Hussain F."/>
            <person name="Le Roux F."/>
            <person name="Mincer T."/>
            <person name="Polz M.F."/>
        </authorList>
    </citation>
    <scope>NUCLEOTIDE SEQUENCE [LARGE SCALE GENOMIC DNA]</scope>
    <source>
        <strain evidence="4 5">1S-45</strain>
    </source>
</reference>
<comment type="caution">
    <text evidence="4">The sequence shown here is derived from an EMBL/GenBank/DDBJ whole genome shotgun (WGS) entry which is preliminary data.</text>
</comment>
<evidence type="ECO:0000313" key="4">
    <source>
        <dbReference type="EMBL" id="OEF28457.1"/>
    </source>
</evidence>
<dbReference type="CDD" id="cd07572">
    <property type="entry name" value="nit"/>
    <property type="match status" value="1"/>
</dbReference>
<dbReference type="PROSITE" id="PS50263">
    <property type="entry name" value="CN_HYDROLASE"/>
    <property type="match status" value="1"/>
</dbReference>
<organism evidence="4 5">
    <name type="scientific">Vibrio rumoiensis 1S-45</name>
    <dbReference type="NCBI Taxonomy" id="1188252"/>
    <lineage>
        <taxon>Bacteria</taxon>
        <taxon>Pseudomonadati</taxon>
        <taxon>Pseudomonadota</taxon>
        <taxon>Gammaproteobacteria</taxon>
        <taxon>Vibrionales</taxon>
        <taxon>Vibrionaceae</taxon>
        <taxon>Vibrio</taxon>
    </lineage>
</organism>
<dbReference type="PROSITE" id="PS01227">
    <property type="entry name" value="UPF0012"/>
    <property type="match status" value="1"/>
</dbReference>
<dbReference type="InterPro" id="IPR045254">
    <property type="entry name" value="Nit1/2_C-N_Hydrolase"/>
</dbReference>